<evidence type="ECO:0000259" key="6">
    <source>
        <dbReference type="Pfam" id="PF02867"/>
    </source>
</evidence>
<dbReference type="PANTHER" id="PTHR43371">
    <property type="entry name" value="VITAMIN B12-DEPENDENT RIBONUCLEOTIDE REDUCTASE"/>
    <property type="match status" value="1"/>
</dbReference>
<evidence type="ECO:0000313" key="7">
    <source>
        <dbReference type="EMBL" id="KKM27289.1"/>
    </source>
</evidence>
<evidence type="ECO:0000256" key="2">
    <source>
        <dbReference type="ARBA" id="ARBA00022628"/>
    </source>
</evidence>
<dbReference type="InterPro" id="IPR013509">
    <property type="entry name" value="RNR_lsu_N"/>
</dbReference>
<proteinExistence type="predicted"/>
<evidence type="ECO:0000256" key="3">
    <source>
        <dbReference type="ARBA" id="ARBA00023002"/>
    </source>
</evidence>
<dbReference type="GO" id="GO:0004748">
    <property type="term" value="F:ribonucleoside-diphosphate reductase activity, thioredoxin disulfide as acceptor"/>
    <property type="evidence" value="ECO:0007669"/>
    <property type="project" value="InterPro"/>
</dbReference>
<dbReference type="Pfam" id="PF00317">
    <property type="entry name" value="Ribonuc_red_lgN"/>
    <property type="match status" value="1"/>
</dbReference>
<gene>
    <name evidence="7" type="ORF">LCGC14_1576180</name>
</gene>
<dbReference type="Gene3D" id="3.20.70.20">
    <property type="match status" value="1"/>
</dbReference>
<dbReference type="SUPFAM" id="SSF51998">
    <property type="entry name" value="PFL-like glycyl radical enzymes"/>
    <property type="match status" value="1"/>
</dbReference>
<comment type="cofactor">
    <cofactor evidence="1">
        <name>adenosylcob(III)alamin</name>
        <dbReference type="ChEBI" id="CHEBI:18408"/>
    </cofactor>
</comment>
<accession>A0A0F9J4D5</accession>
<dbReference type="PANTHER" id="PTHR43371:SF1">
    <property type="entry name" value="RIBONUCLEOSIDE-DIPHOSPHATE REDUCTASE"/>
    <property type="match status" value="1"/>
</dbReference>
<dbReference type="Pfam" id="PF02867">
    <property type="entry name" value="Ribonuc_red_lgC"/>
    <property type="match status" value="1"/>
</dbReference>
<keyword evidence="4" id="KW-0170">Cobalt</keyword>
<feature type="domain" description="Ribonucleotide reductase large subunit C-terminal" evidence="6">
    <location>
        <begin position="83"/>
        <end position="268"/>
    </location>
</feature>
<evidence type="ECO:0000256" key="1">
    <source>
        <dbReference type="ARBA" id="ARBA00001922"/>
    </source>
</evidence>
<evidence type="ECO:0000256" key="4">
    <source>
        <dbReference type="ARBA" id="ARBA00023285"/>
    </source>
</evidence>
<name>A0A0F9J4D5_9ZZZZ</name>
<dbReference type="EMBL" id="LAZR01012350">
    <property type="protein sequence ID" value="KKM27289.1"/>
    <property type="molecule type" value="Genomic_DNA"/>
</dbReference>
<dbReference type="GO" id="GO:0005524">
    <property type="term" value="F:ATP binding"/>
    <property type="evidence" value="ECO:0007669"/>
    <property type="project" value="InterPro"/>
</dbReference>
<dbReference type="InterPro" id="IPR050862">
    <property type="entry name" value="RdRp_reductase_class-2"/>
</dbReference>
<evidence type="ECO:0000259" key="5">
    <source>
        <dbReference type="Pfam" id="PF00317"/>
    </source>
</evidence>
<dbReference type="AlphaFoldDB" id="A0A0F9J4D5"/>
<dbReference type="GO" id="GO:0031419">
    <property type="term" value="F:cobalamin binding"/>
    <property type="evidence" value="ECO:0007669"/>
    <property type="project" value="UniProtKB-KW"/>
</dbReference>
<feature type="non-terminal residue" evidence="7">
    <location>
        <position position="268"/>
    </location>
</feature>
<dbReference type="InterPro" id="IPR000788">
    <property type="entry name" value="RNR_lg_C"/>
</dbReference>
<dbReference type="GO" id="GO:0009263">
    <property type="term" value="P:deoxyribonucleotide biosynthetic process"/>
    <property type="evidence" value="ECO:0007669"/>
    <property type="project" value="InterPro"/>
</dbReference>
<comment type="caution">
    <text evidence="7">The sequence shown here is derived from an EMBL/GenBank/DDBJ whole genome shotgun (WGS) entry which is preliminary data.</text>
</comment>
<protein>
    <submittedName>
        <fullName evidence="7">Uncharacterized protein</fullName>
    </submittedName>
</protein>
<feature type="domain" description="Ribonucleotide reductase large subunit N-terminal" evidence="5">
    <location>
        <begin position="7"/>
        <end position="78"/>
    </location>
</feature>
<reference evidence="7" key="1">
    <citation type="journal article" date="2015" name="Nature">
        <title>Complex archaea that bridge the gap between prokaryotes and eukaryotes.</title>
        <authorList>
            <person name="Spang A."/>
            <person name="Saw J.H."/>
            <person name="Jorgensen S.L."/>
            <person name="Zaremba-Niedzwiedzka K."/>
            <person name="Martijn J."/>
            <person name="Lind A.E."/>
            <person name="van Eijk R."/>
            <person name="Schleper C."/>
            <person name="Guy L."/>
            <person name="Ettema T.J."/>
        </authorList>
    </citation>
    <scope>NUCLEOTIDE SEQUENCE</scope>
</reference>
<keyword evidence="3" id="KW-0560">Oxidoreductase</keyword>
<keyword evidence="2" id="KW-0846">Cobalamin</keyword>
<organism evidence="7">
    <name type="scientific">marine sediment metagenome</name>
    <dbReference type="NCBI Taxonomy" id="412755"/>
    <lineage>
        <taxon>unclassified sequences</taxon>
        <taxon>metagenomes</taxon>
        <taxon>ecological metagenomes</taxon>
    </lineage>
</organism>
<sequence>MTLPEYKPSGFALQIFRDRYTIHDQETFSEATLRLAEYISNAEQGASRKEYSRRFRDILLTNRFSAGGRIWRGAGRKKSAMTNCFVLPVDDSREAWGELLKNVTIISGLGGGIGISFGKIRPRGTKIQGTGGVATGAVSLMKMVDAICNELREGGGRRSALSFGLPYNHPDIEEFLHVKLDKHELSNANISVLIDNEFLDLVKSDGDILLAWAGQKIKTVKAKWMYDKIVENSLISGDPGFLNMGFAEEMNNLSYCRKLSCANPCGEQ</sequence>